<feature type="domain" description="EF-hand" evidence="2">
    <location>
        <begin position="287"/>
        <end position="322"/>
    </location>
</feature>
<dbReference type="Pfam" id="PF13499">
    <property type="entry name" value="EF-hand_7"/>
    <property type="match status" value="1"/>
</dbReference>
<dbReference type="PROSITE" id="PS00018">
    <property type="entry name" value="EF_HAND_1"/>
    <property type="match status" value="2"/>
</dbReference>
<reference evidence="3 4" key="1">
    <citation type="submission" date="2024-02" db="EMBL/GenBank/DDBJ databases">
        <title>Chromosome-scale genome assembly of the rough periwinkle Littorina saxatilis.</title>
        <authorList>
            <person name="De Jode A."/>
            <person name="Faria R."/>
            <person name="Formenti G."/>
            <person name="Sims Y."/>
            <person name="Smith T.P."/>
            <person name="Tracey A."/>
            <person name="Wood J.M.D."/>
            <person name="Zagrodzka Z.B."/>
            <person name="Johannesson K."/>
            <person name="Butlin R.K."/>
            <person name="Leder E.H."/>
        </authorList>
    </citation>
    <scope>NUCLEOTIDE SEQUENCE [LARGE SCALE GENOMIC DNA]</scope>
    <source>
        <strain evidence="3">Snail1</strain>
        <tissue evidence="3">Muscle</tissue>
    </source>
</reference>
<keyword evidence="1" id="KW-0106">Calcium</keyword>
<dbReference type="EMBL" id="JBAMIC010000013">
    <property type="protein sequence ID" value="KAK7097470.1"/>
    <property type="molecule type" value="Genomic_DNA"/>
</dbReference>
<feature type="domain" description="EF-hand" evidence="2">
    <location>
        <begin position="251"/>
        <end position="286"/>
    </location>
</feature>
<comment type="caution">
    <text evidence="3">The sequence shown here is derived from an EMBL/GenBank/DDBJ whole genome shotgun (WGS) entry which is preliminary data.</text>
</comment>
<gene>
    <name evidence="3" type="ORF">V1264_004444</name>
</gene>
<accession>A0AAN9B1J1</accession>
<dbReference type="SMART" id="SM00368">
    <property type="entry name" value="LRR_RI"/>
    <property type="match status" value="5"/>
</dbReference>
<protein>
    <recommendedName>
        <fullName evidence="2">EF-hand domain-containing protein</fullName>
    </recommendedName>
</protein>
<evidence type="ECO:0000259" key="2">
    <source>
        <dbReference type="PROSITE" id="PS50222"/>
    </source>
</evidence>
<dbReference type="InterPro" id="IPR002048">
    <property type="entry name" value="EF_hand_dom"/>
</dbReference>
<organism evidence="3 4">
    <name type="scientific">Littorina saxatilis</name>
    <dbReference type="NCBI Taxonomy" id="31220"/>
    <lineage>
        <taxon>Eukaryota</taxon>
        <taxon>Metazoa</taxon>
        <taxon>Spiralia</taxon>
        <taxon>Lophotrochozoa</taxon>
        <taxon>Mollusca</taxon>
        <taxon>Gastropoda</taxon>
        <taxon>Caenogastropoda</taxon>
        <taxon>Littorinimorpha</taxon>
        <taxon>Littorinoidea</taxon>
        <taxon>Littorinidae</taxon>
        <taxon>Littorina</taxon>
    </lineage>
</organism>
<sequence>MTDGVKRIVDVIKDMDILTKLNISGNNLQEYDGEIVRDLIEESRSLKELRCSHNCFRETGGIAIGDAIGWNDSLELLDLSWNHLRREGATAICAALAINSGLKEVNVSWNGFYIHGSKELAKTLDKNKTLQVLDLSANRINKECLTHIMKGLKTNKTLRVLKLADNPITAVGALYVLRELVEMKESGIRELDLGEQSVEPEFLVVLEKLKEDRDIEVRFGAVLGQDVESKDQEQELMDENPVVVLMEFGKLLGLRLVDLFAMMDKDGSKTLTPMEIRKGLLEANIPLSEKALDALVNKLDADGDGEIDYAELFSWDYEPRELIAGQQSHRRKITKTIMMSREQKVDMEETEVGRVRSKLKKLMANQGKSKIRVKSGISLLQGKTATVVEPSQKPAPTEEGSAPALPKLNLKKGSLLKAIA</sequence>
<dbReference type="Gene3D" id="1.10.238.10">
    <property type="entry name" value="EF-hand"/>
    <property type="match status" value="1"/>
</dbReference>
<dbReference type="InterPro" id="IPR018247">
    <property type="entry name" value="EF_Hand_1_Ca_BS"/>
</dbReference>
<dbReference type="SUPFAM" id="SSF47473">
    <property type="entry name" value="EF-hand"/>
    <property type="match status" value="1"/>
</dbReference>
<dbReference type="InterPro" id="IPR001611">
    <property type="entry name" value="Leu-rich_rpt"/>
</dbReference>
<keyword evidence="4" id="KW-1185">Reference proteome</keyword>
<dbReference type="CDD" id="cd00051">
    <property type="entry name" value="EFh"/>
    <property type="match status" value="1"/>
</dbReference>
<dbReference type="PROSITE" id="PS50222">
    <property type="entry name" value="EF_HAND_2"/>
    <property type="match status" value="2"/>
</dbReference>
<dbReference type="InterPro" id="IPR032675">
    <property type="entry name" value="LRR_dom_sf"/>
</dbReference>
<proteinExistence type="predicted"/>
<dbReference type="Proteomes" id="UP001374579">
    <property type="component" value="Unassembled WGS sequence"/>
</dbReference>
<dbReference type="InterPro" id="IPR052394">
    <property type="entry name" value="LRR-containing"/>
</dbReference>
<dbReference type="SUPFAM" id="SSF52047">
    <property type="entry name" value="RNI-like"/>
    <property type="match status" value="1"/>
</dbReference>
<dbReference type="Pfam" id="PF13516">
    <property type="entry name" value="LRR_6"/>
    <property type="match status" value="3"/>
</dbReference>
<evidence type="ECO:0000313" key="3">
    <source>
        <dbReference type="EMBL" id="KAK7097470.1"/>
    </source>
</evidence>
<dbReference type="PANTHER" id="PTHR24114:SF2">
    <property type="entry name" value="F-BOX DOMAIN-CONTAINING PROTEIN-RELATED"/>
    <property type="match status" value="1"/>
</dbReference>
<evidence type="ECO:0000256" key="1">
    <source>
        <dbReference type="ARBA" id="ARBA00022837"/>
    </source>
</evidence>
<dbReference type="Gene3D" id="3.80.10.10">
    <property type="entry name" value="Ribonuclease Inhibitor"/>
    <property type="match status" value="1"/>
</dbReference>
<dbReference type="AlphaFoldDB" id="A0AAN9B1J1"/>
<dbReference type="InterPro" id="IPR011992">
    <property type="entry name" value="EF-hand-dom_pair"/>
</dbReference>
<evidence type="ECO:0000313" key="4">
    <source>
        <dbReference type="Proteomes" id="UP001374579"/>
    </source>
</evidence>
<dbReference type="GO" id="GO:0005509">
    <property type="term" value="F:calcium ion binding"/>
    <property type="evidence" value="ECO:0007669"/>
    <property type="project" value="InterPro"/>
</dbReference>
<name>A0AAN9B1J1_9CAEN</name>
<dbReference type="PANTHER" id="PTHR24114">
    <property type="entry name" value="LEUCINE RICH REPEAT FAMILY PROTEIN"/>
    <property type="match status" value="1"/>
</dbReference>